<gene>
    <name evidence="2" type="ORF">BCF38_10960</name>
    <name evidence="3" type="ORF">SAMN05421539_10960</name>
</gene>
<dbReference type="RefSeq" id="WP_109565387.1">
    <property type="nucleotide sequence ID" value="NZ_QGDJ01000009.1"/>
</dbReference>
<evidence type="ECO:0000259" key="1">
    <source>
        <dbReference type="Pfam" id="PF12680"/>
    </source>
</evidence>
<name>A0A2Y9AY47_9RHOB</name>
<keyword evidence="4" id="KW-1185">Reference proteome</keyword>
<keyword evidence="2" id="KW-0413">Isomerase</keyword>
<dbReference type="Proteomes" id="UP000245839">
    <property type="component" value="Unassembled WGS sequence"/>
</dbReference>
<proteinExistence type="predicted"/>
<dbReference type="Proteomes" id="UP000251571">
    <property type="component" value="Unassembled WGS sequence"/>
</dbReference>
<evidence type="ECO:0000313" key="5">
    <source>
        <dbReference type="Proteomes" id="UP000251571"/>
    </source>
</evidence>
<dbReference type="InterPro" id="IPR037401">
    <property type="entry name" value="SnoaL-like"/>
</dbReference>
<evidence type="ECO:0000313" key="3">
    <source>
        <dbReference type="EMBL" id="SSA49180.1"/>
    </source>
</evidence>
<dbReference type="AlphaFoldDB" id="A0A2Y9AY47"/>
<dbReference type="GO" id="GO:0016853">
    <property type="term" value="F:isomerase activity"/>
    <property type="evidence" value="ECO:0007669"/>
    <property type="project" value="UniProtKB-KW"/>
</dbReference>
<reference evidence="3 5" key="1">
    <citation type="submission" date="2016-10" db="EMBL/GenBank/DDBJ databases">
        <authorList>
            <person name="Cai Z."/>
        </authorList>
    </citation>
    <scope>NUCLEOTIDE SEQUENCE [LARGE SCALE GENOMIC DNA]</scope>
    <source>
        <strain evidence="3 5">DSM 25227</strain>
    </source>
</reference>
<protein>
    <submittedName>
        <fullName evidence="2">Steroid delta-isomerase-like uncharacterized protein</fullName>
    </submittedName>
</protein>
<organism evidence="3 5">
    <name type="scientific">Jannaschia seohaensis</name>
    <dbReference type="NCBI Taxonomy" id="475081"/>
    <lineage>
        <taxon>Bacteria</taxon>
        <taxon>Pseudomonadati</taxon>
        <taxon>Pseudomonadota</taxon>
        <taxon>Alphaproteobacteria</taxon>
        <taxon>Rhodobacterales</taxon>
        <taxon>Roseobacteraceae</taxon>
        <taxon>Jannaschia</taxon>
    </lineage>
</organism>
<dbReference type="SUPFAM" id="SSF54427">
    <property type="entry name" value="NTF2-like"/>
    <property type="match status" value="1"/>
</dbReference>
<evidence type="ECO:0000313" key="2">
    <source>
        <dbReference type="EMBL" id="PWJ16176.1"/>
    </source>
</evidence>
<dbReference type="Gene3D" id="3.10.450.50">
    <property type="match status" value="1"/>
</dbReference>
<sequence>MSIETTARDFFEACETGKGWEGCKAFCHDGAAFAAQCDALADVTTVEAYTEWMKGLFVPIPDGHYELKAFSTDEANNTVTAFAVFHGTHTVDGPVPATGKTVAADYVYAMVFEDGKISHMTKIWNDAHSLKQLGWA</sequence>
<dbReference type="InterPro" id="IPR032710">
    <property type="entry name" value="NTF2-like_dom_sf"/>
</dbReference>
<dbReference type="EMBL" id="UETC01000009">
    <property type="protein sequence ID" value="SSA49180.1"/>
    <property type="molecule type" value="Genomic_DNA"/>
</dbReference>
<accession>A0A2Y9AY47</accession>
<dbReference type="Pfam" id="PF12680">
    <property type="entry name" value="SnoaL_2"/>
    <property type="match status" value="1"/>
</dbReference>
<reference evidence="2 4" key="2">
    <citation type="submission" date="2018-03" db="EMBL/GenBank/DDBJ databases">
        <title>Genomic Encyclopedia of Archaeal and Bacterial Type Strains, Phase II (KMG-II): from individual species to whole genera.</title>
        <authorList>
            <person name="Goeker M."/>
        </authorList>
    </citation>
    <scope>NUCLEOTIDE SEQUENCE [LARGE SCALE GENOMIC DNA]</scope>
    <source>
        <strain evidence="2 4">DSM 25227</strain>
    </source>
</reference>
<feature type="domain" description="SnoaL-like" evidence="1">
    <location>
        <begin position="7"/>
        <end position="119"/>
    </location>
</feature>
<evidence type="ECO:0000313" key="4">
    <source>
        <dbReference type="Proteomes" id="UP000245839"/>
    </source>
</evidence>
<dbReference type="EMBL" id="QGDJ01000009">
    <property type="protein sequence ID" value="PWJ16176.1"/>
    <property type="molecule type" value="Genomic_DNA"/>
</dbReference>
<dbReference type="OrthoDB" id="1492879at2"/>